<sequence length="276" mass="30679">MDVLDFVDLERFPITDLDSPRGQVVIAEARQQVVSLGAAELSGFITEVGVAALVRDAEALAERAHPSGGMGTAYLETPSDEWPEGHPRRHRMKFGVRAVGYDIIPRTSPLRQLYEHPLVTNFIEMILNRGPLFHYADPCGALNLAVMAEGDELQWHYDQTDFVVSLAIQDAATGGDFEMVPKLRSADDEQYDRVKHVFDGDHTEVVTLAMTPGTLLVFEGRNSLHRVSPIQGDTLRHVGLLAYDTKPNTVSSEHLRMNRYGRTEVFAEPPTTWPAS</sequence>
<gene>
    <name evidence="1" type="ORF">UFOPK2958_00698</name>
</gene>
<evidence type="ECO:0000313" key="1">
    <source>
        <dbReference type="EMBL" id="CAB4783568.1"/>
    </source>
</evidence>
<dbReference type="Gene3D" id="2.60.120.620">
    <property type="entry name" value="q2cbj1_9rhob like domain"/>
    <property type="match status" value="1"/>
</dbReference>
<dbReference type="Pfam" id="PF23169">
    <property type="entry name" value="HalD"/>
    <property type="match status" value="1"/>
</dbReference>
<name>A0A6J6WKL0_9ZZZZ</name>
<organism evidence="1">
    <name type="scientific">freshwater metagenome</name>
    <dbReference type="NCBI Taxonomy" id="449393"/>
    <lineage>
        <taxon>unclassified sequences</taxon>
        <taxon>metagenomes</taxon>
        <taxon>ecological metagenomes</taxon>
    </lineage>
</organism>
<protein>
    <submittedName>
        <fullName evidence="1">Unannotated protein</fullName>
    </submittedName>
</protein>
<dbReference type="InterPro" id="IPR056470">
    <property type="entry name" value="BesD/HalB-like"/>
</dbReference>
<dbReference type="AlphaFoldDB" id="A0A6J6WKL0"/>
<reference evidence="1" key="1">
    <citation type="submission" date="2020-05" db="EMBL/GenBank/DDBJ databases">
        <authorList>
            <person name="Chiriac C."/>
            <person name="Salcher M."/>
            <person name="Ghai R."/>
            <person name="Kavagutti S V."/>
        </authorList>
    </citation>
    <scope>NUCLEOTIDE SEQUENCE</scope>
</reference>
<proteinExistence type="predicted"/>
<dbReference type="EMBL" id="CAFAAB010000066">
    <property type="protein sequence ID" value="CAB4783568.1"/>
    <property type="molecule type" value="Genomic_DNA"/>
</dbReference>
<accession>A0A6J6WKL0</accession>
<dbReference type="SUPFAM" id="SSF51197">
    <property type="entry name" value="Clavaminate synthase-like"/>
    <property type="match status" value="1"/>
</dbReference>